<dbReference type="CDD" id="cd02230">
    <property type="entry name" value="cupin_HP0902-like"/>
    <property type="match status" value="1"/>
</dbReference>
<dbReference type="InterPro" id="IPR014710">
    <property type="entry name" value="RmlC-like_jellyroll"/>
</dbReference>
<evidence type="ECO:0000313" key="2">
    <source>
        <dbReference type="Proteomes" id="UP000254282"/>
    </source>
</evidence>
<name>A0A381FIR9_9FLAO</name>
<gene>
    <name evidence="1" type="ORF">NCTC13532_01891</name>
</gene>
<protein>
    <recommendedName>
        <fullName evidence="3">Cupin domain-containing protein</fullName>
    </recommendedName>
</protein>
<reference evidence="1 2" key="1">
    <citation type="submission" date="2018-06" db="EMBL/GenBank/DDBJ databases">
        <authorList>
            <consortium name="Pathogen Informatics"/>
            <person name="Doyle S."/>
        </authorList>
    </citation>
    <scope>NUCLEOTIDE SEQUENCE [LARGE SCALE GENOMIC DNA]</scope>
    <source>
        <strain evidence="1 2">NCTC13532</strain>
    </source>
</reference>
<dbReference type="EMBL" id="UFVR01000004">
    <property type="protein sequence ID" value="SUX46358.1"/>
    <property type="molecule type" value="Genomic_DNA"/>
</dbReference>
<dbReference type="InterPro" id="IPR011051">
    <property type="entry name" value="RmlC_Cupin_sf"/>
</dbReference>
<evidence type="ECO:0000313" key="1">
    <source>
        <dbReference type="EMBL" id="SUX46358.1"/>
    </source>
</evidence>
<dbReference type="SUPFAM" id="SSF51182">
    <property type="entry name" value="RmlC-like cupins"/>
    <property type="match status" value="1"/>
</dbReference>
<dbReference type="PANTHER" id="PTHR37694:SF1">
    <property type="entry name" value="SLR8022 PROTEIN"/>
    <property type="match status" value="1"/>
</dbReference>
<accession>A0A381FIR9</accession>
<organism evidence="1 2">
    <name type="scientific">Chryseobacterium indoltheticum</name>
    <dbReference type="NCBI Taxonomy" id="254"/>
    <lineage>
        <taxon>Bacteria</taxon>
        <taxon>Pseudomonadati</taxon>
        <taxon>Bacteroidota</taxon>
        <taxon>Flavobacteriia</taxon>
        <taxon>Flavobacteriales</taxon>
        <taxon>Weeksellaceae</taxon>
        <taxon>Chryseobacterium group</taxon>
        <taxon>Chryseobacterium</taxon>
    </lineage>
</organism>
<dbReference type="Proteomes" id="UP000254282">
    <property type="component" value="Unassembled WGS sequence"/>
</dbReference>
<dbReference type="AlphaFoldDB" id="A0A381FIR9"/>
<dbReference type="Gene3D" id="2.60.120.10">
    <property type="entry name" value="Jelly Rolls"/>
    <property type="match status" value="1"/>
</dbReference>
<dbReference type="PANTHER" id="PTHR37694">
    <property type="entry name" value="SLR8022 PROTEIN"/>
    <property type="match status" value="1"/>
</dbReference>
<sequence length="243" mass="27291">MNNNDLDESFGTLSQTINELAKVGYTHDFNRQDNCEICHNENIMLSPVDFKIDKVYRFEGTSDPDYQSILYAISSSKFNVKGIIVNGYGISSDDATSKIIEKLSANPSNDMIENKRNDSTSKRPEGERVLNASMVEINVNDLLKQIKAEKTWAENDRNSMTVFKSDTMRILIIGLHQNAELKPHTAAGIISVQVLEGQIEFSTELQNTILDKGQMIALHENIPHSVKALTDSFFLLTLSMSRK</sequence>
<dbReference type="RefSeq" id="WP_083206757.1">
    <property type="nucleotide sequence ID" value="NZ_UFVR01000004.1"/>
</dbReference>
<evidence type="ECO:0008006" key="3">
    <source>
        <dbReference type="Google" id="ProtNLM"/>
    </source>
</evidence>
<proteinExistence type="predicted"/>